<organism evidence="2 3">
    <name type="scientific">Segatella copri</name>
    <dbReference type="NCBI Taxonomy" id="165179"/>
    <lineage>
        <taxon>Bacteria</taxon>
        <taxon>Pseudomonadati</taxon>
        <taxon>Bacteroidota</taxon>
        <taxon>Bacteroidia</taxon>
        <taxon>Bacteroidales</taxon>
        <taxon>Prevotellaceae</taxon>
        <taxon>Segatella</taxon>
    </lineage>
</organism>
<gene>
    <name evidence="2" type="ORF">NNC64_13710</name>
</gene>
<proteinExistence type="predicted"/>
<name>A0AAW5IRP6_9BACT</name>
<dbReference type="RefSeq" id="WP_254953771.1">
    <property type="nucleotide sequence ID" value="NZ_JANDWY010000037.1"/>
</dbReference>
<reference evidence="2" key="1">
    <citation type="submission" date="2022-07" db="EMBL/GenBank/DDBJ databases">
        <title>Prevotella copri.</title>
        <authorList>
            <person name="Yang C."/>
        </authorList>
    </citation>
    <scope>NUCLEOTIDE SEQUENCE</scope>
    <source>
        <strain evidence="2">HF2107</strain>
    </source>
</reference>
<dbReference type="InterPro" id="IPR003615">
    <property type="entry name" value="HNH_nuc"/>
</dbReference>
<dbReference type="Pfam" id="PF01844">
    <property type="entry name" value="HNH"/>
    <property type="match status" value="1"/>
</dbReference>
<feature type="domain" description="HNH" evidence="1">
    <location>
        <begin position="131"/>
        <end position="186"/>
    </location>
</feature>
<comment type="caution">
    <text evidence="2">The sequence shown here is derived from an EMBL/GenBank/DDBJ whole genome shotgun (WGS) entry which is preliminary data.</text>
</comment>
<evidence type="ECO:0000259" key="1">
    <source>
        <dbReference type="Pfam" id="PF01844"/>
    </source>
</evidence>
<dbReference type="InterPro" id="IPR002711">
    <property type="entry name" value="HNH"/>
</dbReference>
<dbReference type="CDD" id="cd00085">
    <property type="entry name" value="HNHc"/>
    <property type="match status" value="1"/>
</dbReference>
<accession>A0AAW5IRP6</accession>
<keyword evidence="2" id="KW-0255">Endonuclease</keyword>
<dbReference type="GO" id="GO:0008270">
    <property type="term" value="F:zinc ion binding"/>
    <property type="evidence" value="ECO:0007669"/>
    <property type="project" value="InterPro"/>
</dbReference>
<keyword evidence="2" id="KW-0540">Nuclease</keyword>
<dbReference type="Gene3D" id="1.10.30.50">
    <property type="match status" value="1"/>
</dbReference>
<sequence length="324" mass="38074">MRRILIDDRVRGIAMSFKKFLENGLGSKYKSPKTHLGELANNPLLNPQQKQYVQLIISEWDNLIVLEPPFEASIQKFEKIIAKDKMPNEQFGNDPKSLKFLYKEIVEAMRYDYVQESVYPKIINQLGIKTCVYCNAQYAFSYDNGRNSFQNYEIDHWMPKSKYPYLCTSFFNLQPSCPKCNKLKSSKDDILPFCLFTDDKSKLDPFDFSILHVSCAQYLATHDRDMLRIIFSSNEPGLKDNMDALFHISTQYQAHKEMVEELIWKKQIYNSTILDIYKDNFKQLGFKQTDFNRFILSNYDKDEDILKRPFAKMVQDIAKQLGII</sequence>
<evidence type="ECO:0000313" key="3">
    <source>
        <dbReference type="Proteomes" id="UP001205531"/>
    </source>
</evidence>
<keyword evidence="2" id="KW-0378">Hydrolase</keyword>
<dbReference type="EMBL" id="JANDWZ010000041">
    <property type="protein sequence ID" value="MCP9565590.1"/>
    <property type="molecule type" value="Genomic_DNA"/>
</dbReference>
<evidence type="ECO:0000313" key="2">
    <source>
        <dbReference type="EMBL" id="MCP9565590.1"/>
    </source>
</evidence>
<dbReference type="Proteomes" id="UP001205531">
    <property type="component" value="Unassembled WGS sequence"/>
</dbReference>
<protein>
    <submittedName>
        <fullName evidence="2">HNH endonuclease</fullName>
    </submittedName>
</protein>
<dbReference type="GO" id="GO:0004519">
    <property type="term" value="F:endonuclease activity"/>
    <property type="evidence" value="ECO:0007669"/>
    <property type="project" value="UniProtKB-KW"/>
</dbReference>
<dbReference type="AlphaFoldDB" id="A0AAW5IRP6"/>
<dbReference type="GO" id="GO:0003676">
    <property type="term" value="F:nucleic acid binding"/>
    <property type="evidence" value="ECO:0007669"/>
    <property type="project" value="InterPro"/>
</dbReference>